<dbReference type="Pfam" id="PF23947">
    <property type="entry name" value="DUF7281"/>
    <property type="match status" value="1"/>
</dbReference>
<reference evidence="3 4" key="3">
    <citation type="journal article" date="2019" name="Int. J. Syst. Evol. Microbiol.">
        <title>Anaerobacillus isosaccharinicus sp. nov., an alkaliphilic bacterium which degrades isosaccharinic acid.</title>
        <authorList>
            <person name="Bassil N.M."/>
            <person name="Lloyd J.R."/>
        </authorList>
    </citation>
    <scope>NUCLEOTIDE SEQUENCE [LARGE SCALE GENOMIC DNA]</scope>
    <source>
        <strain evidence="3 4">NB2006</strain>
    </source>
</reference>
<dbReference type="OrthoDB" id="2502371at2"/>
<dbReference type="EMBL" id="LQXD01000078">
    <property type="protein sequence ID" value="OIJ19474.1"/>
    <property type="molecule type" value="Genomic_DNA"/>
</dbReference>
<dbReference type="InterPro" id="IPR006171">
    <property type="entry name" value="TOPRIM_dom"/>
</dbReference>
<reference evidence="2 4" key="1">
    <citation type="submission" date="2016-10" db="EMBL/GenBank/DDBJ databases">
        <title>Draft genome sequences of four alkaliphilic bacteria belonging to the Anaerobacillus genus.</title>
        <authorList>
            <person name="Bassil N.M."/>
            <person name="Lloyd J.R."/>
        </authorList>
    </citation>
    <scope>NUCLEOTIDE SEQUENCE [LARGE SCALE GENOMIC DNA]</scope>
    <source>
        <strain evidence="2 4">NB2006</strain>
    </source>
</reference>
<dbReference type="GO" id="GO:0003677">
    <property type="term" value="F:DNA binding"/>
    <property type="evidence" value="ECO:0007669"/>
    <property type="project" value="InterPro"/>
</dbReference>
<evidence type="ECO:0000259" key="1">
    <source>
        <dbReference type="PROSITE" id="PS50880"/>
    </source>
</evidence>
<gene>
    <name evidence="3" type="ORF">AWH56_022090</name>
    <name evidence="2" type="ORF">AWH56_08890</name>
</gene>
<reference evidence="3 4" key="2">
    <citation type="journal article" date="2017" name="Genome Announc.">
        <title>Draft Genome Sequences of Four Alkaliphilic Bacteria Belonging to the Anaerobacillus Genus.</title>
        <authorList>
            <person name="Bassil N.M."/>
            <person name="Lloyd J.R."/>
        </authorList>
    </citation>
    <scope>NUCLEOTIDE SEQUENCE [LARGE SCALE GENOMIC DNA]</scope>
    <source>
        <strain evidence="3 4">NB2006</strain>
    </source>
</reference>
<evidence type="ECO:0000313" key="2">
    <source>
        <dbReference type="EMBL" id="OIJ19474.1"/>
    </source>
</evidence>
<reference evidence="3" key="4">
    <citation type="submission" date="2020-10" db="EMBL/GenBank/DDBJ databases">
        <authorList>
            <person name="Bassil N.M."/>
            <person name="Lloyd J.R."/>
        </authorList>
    </citation>
    <scope>NUCLEOTIDE SEQUENCE</scope>
    <source>
        <strain evidence="3">NB2006</strain>
    </source>
</reference>
<dbReference type="EMBL" id="CP063356">
    <property type="protein sequence ID" value="QOY35351.1"/>
    <property type="molecule type" value="Genomic_DNA"/>
</dbReference>
<dbReference type="InterPro" id="IPR055705">
    <property type="entry name" value="DUF7281"/>
</dbReference>
<organism evidence="2 4">
    <name type="scientific">Anaerobacillus isosaccharinicus</name>
    <dbReference type="NCBI Taxonomy" id="1532552"/>
    <lineage>
        <taxon>Bacteria</taxon>
        <taxon>Bacillati</taxon>
        <taxon>Bacillota</taxon>
        <taxon>Bacilli</taxon>
        <taxon>Bacillales</taxon>
        <taxon>Bacillaceae</taxon>
        <taxon>Anaerobacillus</taxon>
    </lineage>
</organism>
<evidence type="ECO:0000313" key="3">
    <source>
        <dbReference type="EMBL" id="QOY35351.1"/>
    </source>
</evidence>
<proteinExistence type="predicted"/>
<name>A0A1S2M4D5_9BACI</name>
<dbReference type="GO" id="GO:0005694">
    <property type="term" value="C:chromosome"/>
    <property type="evidence" value="ECO:0007669"/>
    <property type="project" value="InterPro"/>
</dbReference>
<dbReference type="KEGG" id="aia:AWH56_022090"/>
<sequence>MNSESLNFIKKYLLKKGEELGSEQKYSENEITIDIPIIKCLETKIKMVGLMTCSASHNTDLPEIIDKEVMQLASISPTKKFAMNDLEEAVALRLVTEGWLIKEIRFNKDGRTVNTVHYRTGYRLNFLQQKISEENERSLDEQLKVWKESIILTERITFHNKALSNLLEYIRLIYKQEGIELLNNSHIPQNWTVKKKLKFLHFLSAILYIRSNKEEFDWKEIGARYYQKIGGSKEFDSYKDDFIDQLEEIIQLPISVLGLVSLGKVTPLYFSGPIQGSFSNYNFGPVHALTDLSIAQDQYSSSAKTLWLVENRAVLTRVTSVVSFLKELNTLLVCVDGHVRSSHRQCLKQLIKNSQLHQVIIWTDYDKDGFLIAKQLYNIVNAEGIIKFIDVDGKVVKSWDEYEQRMKKLLAMSKNLEQEQLLGSVESWKNWILQ</sequence>
<dbReference type="SUPFAM" id="SSF56726">
    <property type="entry name" value="DNA topoisomerase IV, alpha subunit"/>
    <property type="match status" value="1"/>
</dbReference>
<dbReference type="Proteomes" id="UP000180175">
    <property type="component" value="Chromosome"/>
</dbReference>
<dbReference type="RefSeq" id="WP_071316808.1">
    <property type="nucleotide sequence ID" value="NZ_CP063356.2"/>
</dbReference>
<keyword evidence="4" id="KW-1185">Reference proteome</keyword>
<dbReference type="InterPro" id="IPR036078">
    <property type="entry name" value="Spo11/TopoVI_A_sf"/>
</dbReference>
<dbReference type="AlphaFoldDB" id="A0A1S2M4D5"/>
<protein>
    <submittedName>
        <fullName evidence="3">DUF2399 domain-containing protein</fullName>
    </submittedName>
</protein>
<evidence type="ECO:0000313" key="4">
    <source>
        <dbReference type="Proteomes" id="UP000180175"/>
    </source>
</evidence>
<feature type="domain" description="Toprim" evidence="1">
    <location>
        <begin position="304"/>
        <end position="395"/>
    </location>
</feature>
<dbReference type="PROSITE" id="PS50880">
    <property type="entry name" value="TOPRIM"/>
    <property type="match status" value="1"/>
</dbReference>
<dbReference type="CDD" id="cd00188">
    <property type="entry name" value="TOPRIM"/>
    <property type="match status" value="1"/>
</dbReference>
<accession>A0A1S2M4D5</accession>
<dbReference type="Gene3D" id="3.40.1360.10">
    <property type="match status" value="1"/>
</dbReference>